<keyword evidence="4" id="KW-0963">Cytoplasm</keyword>
<dbReference type="CDD" id="cd11368">
    <property type="entry name" value="RNase_PH_RRP45"/>
    <property type="match status" value="1"/>
</dbReference>
<keyword evidence="5" id="KW-0694">RNA-binding</keyword>
<comment type="similarity">
    <text evidence="3">Belongs to the RNase PH family.</text>
</comment>
<dbReference type="GO" id="GO:0030686">
    <property type="term" value="C:90S preribosome"/>
    <property type="evidence" value="ECO:0007669"/>
    <property type="project" value="TreeGrafter"/>
</dbReference>
<evidence type="ECO:0000256" key="1">
    <source>
        <dbReference type="ARBA" id="ARBA00004123"/>
    </source>
</evidence>
<feature type="domain" description="Exoribonuclease phosphorolytic" evidence="9">
    <location>
        <begin position="1159"/>
        <end position="1290"/>
    </location>
</feature>
<dbReference type="Gene3D" id="1.25.10.10">
    <property type="entry name" value="Leucine-rich Repeat Variant"/>
    <property type="match status" value="2"/>
</dbReference>
<dbReference type="InterPro" id="IPR011989">
    <property type="entry name" value="ARM-like"/>
</dbReference>
<dbReference type="PANTHER" id="PTHR17695:SF11">
    <property type="entry name" value="SMALL SUBUNIT PROCESSOME COMPONENT 20 HOMOLOG"/>
    <property type="match status" value="1"/>
</dbReference>
<feature type="domain" description="U3 small nucleolar RNA-associated protein 20 C-terminal" evidence="12">
    <location>
        <begin position="1011"/>
        <end position="1104"/>
    </location>
</feature>
<dbReference type="Pfam" id="PF01138">
    <property type="entry name" value="RNase_PH"/>
    <property type="match status" value="1"/>
</dbReference>
<keyword evidence="6" id="KW-0539">Nucleus</keyword>
<comment type="subcellular location">
    <subcellularLocation>
        <location evidence="2">Cytoplasm</location>
    </subcellularLocation>
    <subcellularLocation>
        <location evidence="1">Nucleus</location>
    </subcellularLocation>
</comment>
<dbReference type="Pfam" id="PF23099">
    <property type="entry name" value="UTP20_C"/>
    <property type="match status" value="1"/>
</dbReference>
<dbReference type="SUPFAM" id="SSF48371">
    <property type="entry name" value="ARM repeat"/>
    <property type="match status" value="1"/>
</dbReference>
<dbReference type="Gene3D" id="3.30.230.70">
    <property type="entry name" value="GHMP Kinase, N-terminal domain"/>
    <property type="match status" value="1"/>
</dbReference>
<evidence type="ECO:0000256" key="4">
    <source>
        <dbReference type="ARBA" id="ARBA00022490"/>
    </source>
</evidence>
<dbReference type="InterPro" id="IPR036345">
    <property type="entry name" value="ExoRNase_PH_dom2_sf"/>
</dbReference>
<feature type="region of interest" description="Disordered" evidence="8">
    <location>
        <begin position="1484"/>
        <end position="1506"/>
    </location>
</feature>
<dbReference type="GO" id="GO:0000178">
    <property type="term" value="C:exosome (RNase complex)"/>
    <property type="evidence" value="ECO:0007669"/>
    <property type="project" value="InterPro"/>
</dbReference>
<organism evidence="13">
    <name type="scientific">Salvia splendens</name>
    <name type="common">Scarlet sage</name>
    <dbReference type="NCBI Taxonomy" id="180675"/>
    <lineage>
        <taxon>Eukaryota</taxon>
        <taxon>Viridiplantae</taxon>
        <taxon>Streptophyta</taxon>
        <taxon>Embryophyta</taxon>
        <taxon>Tracheophyta</taxon>
        <taxon>Spermatophyta</taxon>
        <taxon>Magnoliopsida</taxon>
        <taxon>eudicotyledons</taxon>
        <taxon>Gunneridae</taxon>
        <taxon>Pentapetalae</taxon>
        <taxon>asterids</taxon>
        <taxon>lamiids</taxon>
        <taxon>Lamiales</taxon>
        <taxon>Lamiaceae</taxon>
        <taxon>Nepetoideae</taxon>
        <taxon>Mentheae</taxon>
        <taxon>Salviinae</taxon>
        <taxon>Salvia</taxon>
        <taxon>Salvia subgen. Calosphace</taxon>
        <taxon>core Calosphace</taxon>
    </lineage>
</organism>
<dbReference type="Proteomes" id="UP000298416">
    <property type="component" value="Unassembled WGS sequence"/>
</dbReference>
<evidence type="ECO:0000256" key="3">
    <source>
        <dbReference type="ARBA" id="ARBA00006678"/>
    </source>
</evidence>
<accession>A0A8X8VVQ5</accession>
<feature type="compositionally biased region" description="Basic and acidic residues" evidence="8">
    <location>
        <begin position="1552"/>
        <end position="1561"/>
    </location>
</feature>
<evidence type="ECO:0000256" key="7">
    <source>
        <dbReference type="ARBA" id="ARBA00079975"/>
    </source>
</evidence>
<evidence type="ECO:0000259" key="11">
    <source>
        <dbReference type="Pfam" id="PF20416"/>
    </source>
</evidence>
<dbReference type="GO" id="GO:0032040">
    <property type="term" value="C:small-subunit processome"/>
    <property type="evidence" value="ECO:0007669"/>
    <property type="project" value="TreeGrafter"/>
</dbReference>
<dbReference type="InterPro" id="IPR046523">
    <property type="entry name" value="UTP20_dom"/>
</dbReference>
<comment type="caution">
    <text evidence="13">The sequence shown here is derived from an EMBL/GenBank/DDBJ whole genome shotgun (WGS) entry which is preliminary data.</text>
</comment>
<proteinExistence type="inferred from homology"/>
<dbReference type="SUPFAM" id="SSF55666">
    <property type="entry name" value="Ribonuclease PH domain 2-like"/>
    <property type="match status" value="1"/>
</dbReference>
<dbReference type="FunFam" id="3.30.230.70:FF:000007">
    <property type="entry name" value="Exosome complex component RRP45B"/>
    <property type="match status" value="1"/>
</dbReference>
<evidence type="ECO:0000256" key="5">
    <source>
        <dbReference type="ARBA" id="ARBA00022884"/>
    </source>
</evidence>
<evidence type="ECO:0000313" key="14">
    <source>
        <dbReference type="Proteomes" id="UP000298416"/>
    </source>
</evidence>
<dbReference type="GO" id="GO:0006396">
    <property type="term" value="P:RNA processing"/>
    <property type="evidence" value="ECO:0007669"/>
    <property type="project" value="InterPro"/>
</dbReference>
<dbReference type="EMBL" id="PNBA02000685">
    <property type="protein sequence ID" value="KAG6383214.1"/>
    <property type="molecule type" value="Genomic_DNA"/>
</dbReference>
<dbReference type="InterPro" id="IPR033100">
    <property type="entry name" value="Rrp45"/>
</dbReference>
<feature type="compositionally biased region" description="Basic and acidic residues" evidence="8">
    <location>
        <begin position="1485"/>
        <end position="1497"/>
    </location>
</feature>
<dbReference type="Pfam" id="PF03725">
    <property type="entry name" value="RNase_PH_C"/>
    <property type="match status" value="1"/>
</dbReference>
<evidence type="ECO:0000256" key="2">
    <source>
        <dbReference type="ARBA" id="ARBA00004496"/>
    </source>
</evidence>
<evidence type="ECO:0000259" key="10">
    <source>
        <dbReference type="Pfam" id="PF03725"/>
    </source>
</evidence>
<dbReference type="InterPro" id="IPR015847">
    <property type="entry name" value="ExoRNase_PH_dom2"/>
</dbReference>
<evidence type="ECO:0000313" key="13">
    <source>
        <dbReference type="EMBL" id="KAG6383214.1"/>
    </source>
</evidence>
<dbReference type="SUPFAM" id="SSF54211">
    <property type="entry name" value="Ribosomal protein S5 domain 2-like"/>
    <property type="match status" value="1"/>
</dbReference>
<gene>
    <name evidence="13" type="ORF">SASPL_157036</name>
</gene>
<reference evidence="13" key="2">
    <citation type="submission" date="2020-08" db="EMBL/GenBank/DDBJ databases">
        <title>Plant Genome Project.</title>
        <authorList>
            <person name="Zhang R.-G."/>
        </authorList>
    </citation>
    <scope>NUCLEOTIDE SEQUENCE</scope>
    <source>
        <strain evidence="13">Huo1</strain>
        <tissue evidence="13">Leaf</tissue>
    </source>
</reference>
<dbReference type="InterPro" id="IPR001247">
    <property type="entry name" value="ExoRNase_PH_dom1"/>
</dbReference>
<evidence type="ECO:0000259" key="9">
    <source>
        <dbReference type="Pfam" id="PF01138"/>
    </source>
</evidence>
<feature type="domain" description="Exoribonuclease phosphorolytic" evidence="10">
    <location>
        <begin position="1319"/>
        <end position="1385"/>
    </location>
</feature>
<evidence type="ECO:0000256" key="8">
    <source>
        <dbReference type="SAM" id="MobiDB-lite"/>
    </source>
</evidence>
<keyword evidence="14" id="KW-1185">Reference proteome</keyword>
<dbReference type="Pfam" id="PF20416">
    <property type="entry name" value="UTP20"/>
    <property type="match status" value="1"/>
</dbReference>
<dbReference type="GO" id="GO:0003723">
    <property type="term" value="F:RNA binding"/>
    <property type="evidence" value="ECO:0007669"/>
    <property type="project" value="UniProtKB-KW"/>
</dbReference>
<dbReference type="InterPro" id="IPR016024">
    <property type="entry name" value="ARM-type_fold"/>
</dbReference>
<dbReference type="InterPro" id="IPR052575">
    <property type="entry name" value="SSU_processome_comp_20"/>
</dbReference>
<dbReference type="InterPro" id="IPR027408">
    <property type="entry name" value="PNPase/RNase_PH_dom_sf"/>
</dbReference>
<sequence>MSLPLIQKHRRARAVVRFSNFVRSGNLSNVITYEVFVPLLFSMLFNVPDGKDENRRSACINALASISGCMKWNQYYALLVRCLRYLGLKPDRQKLLLRLIGAILDRFHFQESFLIHESKGLASDAPSPYTVNMKSSSSLMRITDHGELPIIQESLLKHIFPKVQKLLASDFDRMNVNICLVALKLIKLLPSDIMYSQLPTVVHRISNFLKNRLESVRNEARSALSACLKELGLEYLQFIVKVLKGILKRGYELHVLGYTLNFLLSKFLRTPICGKLDYCLDDLLTVVQNDILGGVSDEKEVEKIASKMKETRKQKSYETLKLIAQSVTFKTQALKLLSPVTVNLHKQLNQNLKLKLENMLKHIAAGIESNPSVEQTELFIFVNCLVKDGIGDEGNGQGYGPISWADYGDAESIQPIESNRLVNVDRQFSHLITAFALEVLHNYLKKLKPSAEDGQLLSMLDPFVSLLGQCLSSKYENIIIAAFRCFSLMVRLPLPSLQLQADKIKNSLLVIAQGSVKINCQLIESCMKLLTTLLQSERVTLSTDQLHMLIQFPLFVDFAKRPSFVALSLLKAIIHRKLLVPEIYDLVQIVAEMMVQSQDEPIRKKCSKILLQFLLGYQLSQKRLQEHLDFLLANLSYEHSSGREAVLEMLHTIIVKFPQNVVDAQSQTLFPYLVISLANDDDTNVRQMSAVAMKFLIGHVSSHSLHSILECSLSWYIEGKQSLLGAAAQVLGLLVEVIGKNFQIHLIKVLPAIRTNLQSAYNALASTQQDLSDVLVIPFWKEAYYSLVLLGKILSQFHNLFLDSELEAFWETICEFLLHPHLWLQNISCQILSSYFTAVANRDKSKVRAEAFYLMKPSILFHVAVSLCCQLKVPLSDNGTGILIKQNLEFSISALHSFLKNNEYMDVSSFWLSLDSAEQECFLKAFGILDPRKGKRTLQSFISEADAQHDKNQHPFISYFLQRMGKLTLQMEANQMKIMFEFYKAISPQLLHFLKKTSPASFDDVRSFAYQLLLPLYRVCEGFTGQVISDDLKQLAEEVRDDIRGIIGDDKFVEFYGQICKNIKAKRDKRKQAMKVMAVVNPIRNAKRKLKIADKHQAYKKRKMMTMKMVLLSKKLTKYSHAMEQRLANSWRMTVNEKNFIQTALLSDLRIDGRGPFDYRNLTIQFGIEDGSSEVQLGQTRVMGFVTSQLVQPYRDRPNEGTLAIFTEFSPMADPSFEIGRPGESAVELGRIVDRGLRESRAIDTESLCVVAGKWVWSIRIDLHILDNGGNLVDAANIAALAALLTFRRPECTLGGEDGQEVIIHPPEVREPLALIVHHLPIAVTFAFIGNESRVIIDPSHFEEAVMGGKLTATLNTNGDVCAIQKAGGEGVMQSVVMQCLRIASVKAADITGKIKKAVSTHASAVAGTELSLFFCFYLIMYYITRLSEIFCNYLLVLQVESYKTKRDLKKIKRHPDSVDISNISKDMEKSKLELVKCQSDDMEIEGHSSKKDESSLRHSKHKALISGPSSWDPYSKIADTDELKASLASRAVATPNLKMDVMPPEKQQLNVKDESHRDADPSPPLLVAAEAREEKNKAKTLLDAVKPKHKRKKKNASNSNGS</sequence>
<evidence type="ECO:0000259" key="12">
    <source>
        <dbReference type="Pfam" id="PF23099"/>
    </source>
</evidence>
<dbReference type="InterPro" id="IPR057525">
    <property type="entry name" value="UTP20_C"/>
</dbReference>
<reference evidence="13" key="1">
    <citation type="submission" date="2018-01" db="EMBL/GenBank/DDBJ databases">
        <authorList>
            <person name="Mao J.F."/>
        </authorList>
    </citation>
    <scope>NUCLEOTIDE SEQUENCE</scope>
    <source>
        <strain evidence="13">Huo1</strain>
        <tissue evidence="13">Leaf</tissue>
    </source>
</reference>
<dbReference type="PANTHER" id="PTHR17695">
    <property type="entry name" value="SMALL SUBUNIT PROCESSOME COMPONENT 20 HOMOLOG"/>
    <property type="match status" value="1"/>
</dbReference>
<evidence type="ECO:0000256" key="6">
    <source>
        <dbReference type="ARBA" id="ARBA00023242"/>
    </source>
</evidence>
<protein>
    <recommendedName>
        <fullName evidence="7">Protein ECERIFERUM 7</fullName>
    </recommendedName>
</protein>
<dbReference type="InterPro" id="IPR020568">
    <property type="entry name" value="Ribosomal_Su5_D2-typ_SF"/>
</dbReference>
<dbReference type="GO" id="GO:0005737">
    <property type="term" value="C:cytoplasm"/>
    <property type="evidence" value="ECO:0007669"/>
    <property type="project" value="UniProtKB-SubCell"/>
</dbReference>
<feature type="domain" description="U3 small nucleolar RNA-associated protein 20" evidence="11">
    <location>
        <begin position="171"/>
        <end position="383"/>
    </location>
</feature>
<feature type="region of interest" description="Disordered" evidence="8">
    <location>
        <begin position="1537"/>
        <end position="1603"/>
    </location>
</feature>
<name>A0A8X8VVQ5_SALSN</name>